<dbReference type="InterPro" id="IPR015947">
    <property type="entry name" value="PUA-like_sf"/>
</dbReference>
<accession>A0A431WZY4</accession>
<proteinExistence type="predicted"/>
<dbReference type="Proteomes" id="UP000267448">
    <property type="component" value="Unassembled WGS sequence"/>
</dbReference>
<dbReference type="AlphaFoldDB" id="A0A431WZY4"/>
<sequence length="209" mass="23660">MSLSTQIKNMISTPSDSQLLSIRIPTTTVNQLEELAQILEKTRSELISTFIDGGLEELEKQLSDARNEKALASDTNTESKSRYFLLNTNYNNSHQDHYTMLENEEASAFYGNWKENIAYLEDGDVVFLYQSGNGIVGYGYSDGKLIKRDHEGSPGEWYSRKLNNFVRLDKPLTAKACKDTTKSNFNFRMTMVSLSKEQGEALLSKLNQS</sequence>
<organism evidence="2 3">
    <name type="scientific">Shewanella canadensis</name>
    <dbReference type="NCBI Taxonomy" id="271096"/>
    <lineage>
        <taxon>Bacteria</taxon>
        <taxon>Pseudomonadati</taxon>
        <taxon>Pseudomonadota</taxon>
        <taxon>Gammaproteobacteria</taxon>
        <taxon>Alteromonadales</taxon>
        <taxon>Shewanellaceae</taxon>
        <taxon>Shewanella</taxon>
    </lineage>
</organism>
<keyword evidence="1" id="KW-0175">Coiled coil</keyword>
<gene>
    <name evidence="2" type="ORF">EKG38_03060</name>
</gene>
<protein>
    <recommendedName>
        <fullName evidence="4">EVE domain-containing protein</fullName>
    </recommendedName>
</protein>
<evidence type="ECO:0008006" key="4">
    <source>
        <dbReference type="Google" id="ProtNLM"/>
    </source>
</evidence>
<dbReference type="OrthoDB" id="6659686at2"/>
<feature type="coiled-coil region" evidence="1">
    <location>
        <begin position="29"/>
        <end position="75"/>
    </location>
</feature>
<reference evidence="2 3" key="1">
    <citation type="submission" date="2018-12" db="EMBL/GenBank/DDBJ databases">
        <authorList>
            <person name="Yu L."/>
        </authorList>
    </citation>
    <scope>NUCLEOTIDE SEQUENCE [LARGE SCALE GENOMIC DNA]</scope>
    <source>
        <strain evidence="2 3">HAW-EB2</strain>
    </source>
</reference>
<evidence type="ECO:0000313" key="2">
    <source>
        <dbReference type="EMBL" id="RTR40910.1"/>
    </source>
</evidence>
<dbReference type="RefSeq" id="WP_126518533.1">
    <property type="nucleotide sequence ID" value="NZ_RXNU01000001.1"/>
</dbReference>
<dbReference type="EMBL" id="RXNU01000001">
    <property type="protein sequence ID" value="RTR40910.1"/>
    <property type="molecule type" value="Genomic_DNA"/>
</dbReference>
<comment type="caution">
    <text evidence="2">The sequence shown here is derived from an EMBL/GenBank/DDBJ whole genome shotgun (WGS) entry which is preliminary data.</text>
</comment>
<name>A0A431WZY4_9GAMM</name>
<keyword evidence="3" id="KW-1185">Reference proteome</keyword>
<dbReference type="SUPFAM" id="SSF88697">
    <property type="entry name" value="PUA domain-like"/>
    <property type="match status" value="1"/>
</dbReference>
<evidence type="ECO:0000256" key="1">
    <source>
        <dbReference type="SAM" id="Coils"/>
    </source>
</evidence>
<evidence type="ECO:0000313" key="3">
    <source>
        <dbReference type="Proteomes" id="UP000267448"/>
    </source>
</evidence>